<feature type="signal peptide" evidence="2">
    <location>
        <begin position="1"/>
        <end position="29"/>
    </location>
</feature>
<dbReference type="Proteomes" id="UP000244336">
    <property type="component" value="Chromosome 6"/>
</dbReference>
<proteinExistence type="predicted"/>
<evidence type="ECO:0000313" key="4">
    <source>
        <dbReference type="Proteomes" id="UP000244336"/>
    </source>
</evidence>
<reference evidence="3 4" key="1">
    <citation type="submission" date="2018-04" db="EMBL/GenBank/DDBJ databases">
        <title>WGS assembly of Panicum hallii var. hallii HAL2.</title>
        <authorList>
            <person name="Lovell J."/>
            <person name="Jenkins J."/>
            <person name="Lowry D."/>
            <person name="Mamidi S."/>
            <person name="Sreedasyam A."/>
            <person name="Weng X."/>
            <person name="Barry K."/>
            <person name="Bonette J."/>
            <person name="Campitelli B."/>
            <person name="Daum C."/>
            <person name="Gordon S."/>
            <person name="Gould B."/>
            <person name="Lipzen A."/>
            <person name="MacQueen A."/>
            <person name="Palacio-Mejia J."/>
            <person name="Plott C."/>
            <person name="Shakirov E."/>
            <person name="Shu S."/>
            <person name="Yoshinaga Y."/>
            <person name="Zane M."/>
            <person name="Rokhsar D."/>
            <person name="Grimwood J."/>
            <person name="Schmutz J."/>
            <person name="Juenger T."/>
        </authorList>
    </citation>
    <scope>NUCLEOTIDE SEQUENCE [LARGE SCALE GENOMIC DNA]</scope>
    <source>
        <strain evidence="4">cv. HAL2</strain>
    </source>
</reference>
<evidence type="ECO:0000256" key="1">
    <source>
        <dbReference type="SAM" id="MobiDB-lite"/>
    </source>
</evidence>
<feature type="region of interest" description="Disordered" evidence="1">
    <location>
        <begin position="95"/>
        <end position="116"/>
    </location>
</feature>
<dbReference type="EMBL" id="CM009754">
    <property type="protein sequence ID" value="PUZ52216.1"/>
    <property type="molecule type" value="Genomic_DNA"/>
</dbReference>
<dbReference type="Gramene" id="PUZ52216">
    <property type="protein sequence ID" value="PUZ52216"/>
    <property type="gene ID" value="GQ55_6G252500"/>
</dbReference>
<name>A0A2T7D9F8_9POAL</name>
<protein>
    <recommendedName>
        <fullName evidence="5">Secreted protein</fullName>
    </recommendedName>
</protein>
<organism evidence="3 4">
    <name type="scientific">Panicum hallii var. hallii</name>
    <dbReference type="NCBI Taxonomy" id="1504633"/>
    <lineage>
        <taxon>Eukaryota</taxon>
        <taxon>Viridiplantae</taxon>
        <taxon>Streptophyta</taxon>
        <taxon>Embryophyta</taxon>
        <taxon>Tracheophyta</taxon>
        <taxon>Spermatophyta</taxon>
        <taxon>Magnoliopsida</taxon>
        <taxon>Liliopsida</taxon>
        <taxon>Poales</taxon>
        <taxon>Poaceae</taxon>
        <taxon>PACMAD clade</taxon>
        <taxon>Panicoideae</taxon>
        <taxon>Panicodae</taxon>
        <taxon>Paniceae</taxon>
        <taxon>Panicinae</taxon>
        <taxon>Panicum</taxon>
        <taxon>Panicum sect. Panicum</taxon>
    </lineage>
</organism>
<evidence type="ECO:0008006" key="5">
    <source>
        <dbReference type="Google" id="ProtNLM"/>
    </source>
</evidence>
<feature type="chain" id="PRO_5015570428" description="Secreted protein" evidence="2">
    <location>
        <begin position="30"/>
        <end position="151"/>
    </location>
</feature>
<evidence type="ECO:0000256" key="2">
    <source>
        <dbReference type="SAM" id="SignalP"/>
    </source>
</evidence>
<accession>A0A2T7D9F8</accession>
<sequence length="151" mass="16120">MPAHSRFPRASSRFLACFPSLLVSFSVQARRFPSVLVAGCRDPPSLRTPSLRTGRVGLPPSLRTGRVGLPAPPPIRPRRQLPSVHSTALVCPTAPNSLHPRRRLPSMDEDTSSPPSAGCLFESELFPSLLVVGSPPSTVCPAYAANGFLQG</sequence>
<gene>
    <name evidence="3" type="ORF">GQ55_6G252500</name>
</gene>
<keyword evidence="2" id="KW-0732">Signal</keyword>
<keyword evidence="4" id="KW-1185">Reference proteome</keyword>
<dbReference type="AlphaFoldDB" id="A0A2T7D9F8"/>
<evidence type="ECO:0000313" key="3">
    <source>
        <dbReference type="EMBL" id="PUZ52216.1"/>
    </source>
</evidence>